<dbReference type="SUPFAM" id="SSF53335">
    <property type="entry name" value="S-adenosyl-L-methionine-dependent methyltransferases"/>
    <property type="match status" value="1"/>
</dbReference>
<accession>A0ABU8N1H9</accession>
<dbReference type="RefSeq" id="WP_337712269.1">
    <property type="nucleotide sequence ID" value="NZ_JBBEGL010000001.1"/>
</dbReference>
<dbReference type="Proteomes" id="UP001370100">
    <property type="component" value="Unassembled WGS sequence"/>
</dbReference>
<sequence length="415" mass="45149">MSVTPERTTLCQTCEDVEVTEFLSLGMQPAFAFPADAQEAATEPMWPLDLGVCTQCSLVQAMEPVSERILFNGDDYHHLAGLTAGYRGHLRGLADELAALHGAGERRGSVVEIGSNDGSLLDELAERRFDVLGVDPCGSESAAGSPVVRDYFSSQVGKEVLATYGPADVVVTLNAFAHVTDLHDVLKGVTAVLDDEGMFVSESHYLVPLLEGVQYDFAYHEHSRYYSVTALQAVFAMHGLEVFRVDEVDTHGGSIRVFAGYPGVHGIEDSVGELRRVEDALDLTDLAVYEEFARRVARQREDLRALLRELTADGSRVAGASAPGRAITVLNYCDLGPDDLEYIGEISPRKIGRLLPGTHIPVVDQKAVLGGPDQPEYALLLSWHIADEVIDRLRSEGFRGTFVVPLPEPRVVDDA</sequence>
<dbReference type="InterPro" id="IPR038576">
    <property type="entry name" value="Methyltransf_Zn-bd_dom_put_sf"/>
</dbReference>
<dbReference type="Pfam" id="PF08421">
    <property type="entry name" value="Methyltransf_13"/>
    <property type="match status" value="1"/>
</dbReference>
<dbReference type="Gene3D" id="3.40.50.720">
    <property type="entry name" value="NAD(P)-binding Rossmann-like Domain"/>
    <property type="match status" value="1"/>
</dbReference>
<dbReference type="Pfam" id="PF13489">
    <property type="entry name" value="Methyltransf_23"/>
    <property type="match status" value="1"/>
</dbReference>
<dbReference type="InterPro" id="IPR013691">
    <property type="entry name" value="MeTrfase_14"/>
</dbReference>
<evidence type="ECO:0000313" key="3">
    <source>
        <dbReference type="EMBL" id="MEJ2885809.1"/>
    </source>
</evidence>
<dbReference type="InterPro" id="IPR029063">
    <property type="entry name" value="SAM-dependent_MTases_sf"/>
</dbReference>
<keyword evidence="3" id="KW-0808">Transferase</keyword>
<dbReference type="Pfam" id="PF08484">
    <property type="entry name" value="Methyltransf_14"/>
    <property type="match status" value="1"/>
</dbReference>
<dbReference type="InterPro" id="IPR013630">
    <property type="entry name" value="Methyltransf_Zn-bd_dom_put"/>
</dbReference>
<dbReference type="GO" id="GO:0008168">
    <property type="term" value="F:methyltransferase activity"/>
    <property type="evidence" value="ECO:0007669"/>
    <property type="project" value="UniProtKB-KW"/>
</dbReference>
<dbReference type="GO" id="GO:0032259">
    <property type="term" value="P:methylation"/>
    <property type="evidence" value="ECO:0007669"/>
    <property type="project" value="UniProtKB-KW"/>
</dbReference>
<evidence type="ECO:0000259" key="1">
    <source>
        <dbReference type="Pfam" id="PF08421"/>
    </source>
</evidence>
<dbReference type="EC" id="2.1.1.-" evidence="3"/>
<gene>
    <name evidence="3" type="ORF">WCD41_05055</name>
</gene>
<feature type="domain" description="Methyltransferase putative zinc binding" evidence="1">
    <location>
        <begin position="11"/>
        <end position="71"/>
    </location>
</feature>
<protein>
    <submittedName>
        <fullName evidence="3">Class I SAM-dependent methyltransferase</fullName>
        <ecNumber evidence="3">2.1.1.-</ecNumber>
    </submittedName>
</protein>
<comment type="caution">
    <text evidence="3">The sequence shown here is derived from an EMBL/GenBank/DDBJ whole genome shotgun (WGS) entry which is preliminary data.</text>
</comment>
<evidence type="ECO:0000259" key="2">
    <source>
        <dbReference type="Pfam" id="PF08484"/>
    </source>
</evidence>
<keyword evidence="3" id="KW-0489">Methyltransferase</keyword>
<dbReference type="Gene3D" id="3.40.50.150">
    <property type="entry name" value="Vaccinia Virus protein VP39"/>
    <property type="match status" value="1"/>
</dbReference>
<dbReference type="EMBL" id="JBBEGL010000001">
    <property type="protein sequence ID" value="MEJ2885809.1"/>
    <property type="molecule type" value="Genomic_DNA"/>
</dbReference>
<name>A0ABU8N1H9_9PSEU</name>
<dbReference type="PANTHER" id="PTHR43861:SF5">
    <property type="entry name" value="BLL5978 PROTEIN"/>
    <property type="match status" value="1"/>
</dbReference>
<dbReference type="PANTHER" id="PTHR43861">
    <property type="entry name" value="TRANS-ACONITATE 2-METHYLTRANSFERASE-RELATED"/>
    <property type="match status" value="1"/>
</dbReference>
<evidence type="ECO:0000313" key="4">
    <source>
        <dbReference type="Proteomes" id="UP001370100"/>
    </source>
</evidence>
<organism evidence="3 4">
    <name type="scientific">Actinomycetospora aeridis</name>
    <dbReference type="NCBI Taxonomy" id="3129231"/>
    <lineage>
        <taxon>Bacteria</taxon>
        <taxon>Bacillati</taxon>
        <taxon>Actinomycetota</taxon>
        <taxon>Actinomycetes</taxon>
        <taxon>Pseudonocardiales</taxon>
        <taxon>Pseudonocardiaceae</taxon>
        <taxon>Actinomycetospora</taxon>
    </lineage>
</organism>
<feature type="domain" description="C-methyltransferase" evidence="2">
    <location>
        <begin position="250"/>
        <end position="407"/>
    </location>
</feature>
<reference evidence="3 4" key="1">
    <citation type="submission" date="2024-03" db="EMBL/GenBank/DDBJ databases">
        <title>Actinomycetospora sp. OC33-EN06, a novel actinomycete isolated from wild orchid (Aerides multiflora).</title>
        <authorList>
            <person name="Suriyachadkun C."/>
        </authorList>
    </citation>
    <scope>NUCLEOTIDE SEQUENCE [LARGE SCALE GENOMIC DNA]</scope>
    <source>
        <strain evidence="3 4">OC33-EN06</strain>
    </source>
</reference>
<dbReference type="Gene3D" id="6.10.250.3100">
    <property type="match status" value="1"/>
</dbReference>
<dbReference type="Gene3D" id="6.20.50.110">
    <property type="entry name" value="Methyltransferase, zinc-binding domain"/>
    <property type="match status" value="1"/>
</dbReference>
<keyword evidence="4" id="KW-1185">Reference proteome</keyword>
<proteinExistence type="predicted"/>